<comment type="cofactor">
    <cofactor evidence="8">
        <name>Zn(2+)</name>
        <dbReference type="ChEBI" id="CHEBI:29105"/>
    </cofactor>
    <text evidence="8">Binds 2 Zn(2+) ions per subunit. It is not clear if Zn(2+) or Mg(2+) is physiologically important.</text>
</comment>
<evidence type="ECO:0000313" key="12">
    <source>
        <dbReference type="Proteomes" id="UP000034175"/>
    </source>
</evidence>
<feature type="region of interest" description="Disordered" evidence="9">
    <location>
        <begin position="25"/>
        <end position="48"/>
    </location>
</feature>
<feature type="compositionally biased region" description="Basic residues" evidence="9">
    <location>
        <begin position="8"/>
        <end position="20"/>
    </location>
</feature>
<dbReference type="InterPro" id="IPR055132">
    <property type="entry name" value="RNase_J_b_CASP"/>
</dbReference>
<keyword evidence="3 5" id="KW-0269">Exonuclease</keyword>
<dbReference type="Gene3D" id="3.10.20.580">
    <property type="match status" value="1"/>
</dbReference>
<reference evidence="11 12" key="1">
    <citation type="journal article" date="2015" name="Nature">
        <title>rRNA introns, odd ribosomes, and small enigmatic genomes across a large radiation of phyla.</title>
        <authorList>
            <person name="Brown C.T."/>
            <person name="Hug L.A."/>
            <person name="Thomas B.C."/>
            <person name="Sharon I."/>
            <person name="Castelle C.J."/>
            <person name="Singh A."/>
            <person name="Wilkins M.J."/>
            <person name="Williams K.H."/>
            <person name="Banfield J.F."/>
        </authorList>
    </citation>
    <scope>NUCLEOTIDE SEQUENCE [LARGE SCALE GENOMIC DNA]</scope>
</reference>
<comment type="function">
    <text evidence="5">An RNase that has 5'-3' exonuclease and possibly endonuclease activity. Involved in maturation of rRNA and in some organisms also mRNA maturation and/or decay.</text>
</comment>
<evidence type="ECO:0000256" key="7">
    <source>
        <dbReference type="PIRSR" id="PIRSR004803-2"/>
    </source>
</evidence>
<dbReference type="GO" id="GO:0008270">
    <property type="term" value="F:zinc ion binding"/>
    <property type="evidence" value="ECO:0007669"/>
    <property type="project" value="InterPro"/>
</dbReference>
<dbReference type="Proteomes" id="UP000034175">
    <property type="component" value="Unassembled WGS sequence"/>
</dbReference>
<dbReference type="InterPro" id="IPR004613">
    <property type="entry name" value="RNase_J"/>
</dbReference>
<accession>A0A0G1S277</accession>
<organism evidence="11 12">
    <name type="scientific">Candidatus Magasanikbacteria bacterium GW2011_GWA2_46_17</name>
    <dbReference type="NCBI Taxonomy" id="1619042"/>
    <lineage>
        <taxon>Bacteria</taxon>
        <taxon>Candidatus Magasanikiibacteriota</taxon>
    </lineage>
</organism>
<feature type="region of interest" description="Disordered" evidence="9">
    <location>
        <begin position="1"/>
        <end position="20"/>
    </location>
</feature>
<dbReference type="Pfam" id="PF17770">
    <property type="entry name" value="RNase_J_C"/>
    <property type="match status" value="1"/>
</dbReference>
<dbReference type="InterPro" id="IPR001279">
    <property type="entry name" value="Metallo-B-lactamas"/>
</dbReference>
<keyword evidence="5" id="KW-0255">Endonuclease</keyword>
<dbReference type="GO" id="GO:0005737">
    <property type="term" value="C:cytoplasm"/>
    <property type="evidence" value="ECO:0007669"/>
    <property type="project" value="UniProtKB-SubCell"/>
</dbReference>
<dbReference type="Pfam" id="PF00753">
    <property type="entry name" value="Lactamase_B"/>
    <property type="match status" value="1"/>
</dbReference>
<feature type="binding site" evidence="8">
    <location>
        <position position="494"/>
    </location>
    <ligand>
        <name>Ca(2+)</name>
        <dbReference type="ChEBI" id="CHEBI:29108"/>
    </ligand>
</feature>
<dbReference type="InterPro" id="IPR030854">
    <property type="entry name" value="RNase_J_bac"/>
</dbReference>
<comment type="cofactor">
    <cofactor evidence="8">
        <name>Ca(2+)</name>
        <dbReference type="ChEBI" id="CHEBI:29108"/>
    </cofactor>
    <text evidence="8">Binds 1 Ca(2+) cation per subunit. Seen in 1 crystal structure, it is not clear if it is physiologically important.</text>
</comment>
<feature type="domain" description="Metallo-beta-lactamase" evidence="10">
    <location>
        <begin position="69"/>
        <end position="265"/>
    </location>
</feature>
<keyword evidence="1 5" id="KW-0963">Cytoplasm</keyword>
<comment type="caution">
    <text evidence="11">The sequence shown here is derived from an EMBL/GenBank/DDBJ whole genome shotgun (WGS) entry which is preliminary data.</text>
</comment>
<evidence type="ECO:0000256" key="1">
    <source>
        <dbReference type="ARBA" id="ARBA00022490"/>
    </source>
</evidence>
<keyword evidence="5" id="KW-0698">rRNA processing</keyword>
<evidence type="ECO:0000256" key="5">
    <source>
        <dbReference type="HAMAP-Rule" id="MF_01491"/>
    </source>
</evidence>
<feature type="active site" description="Proton acceptor" evidence="6">
    <location>
        <position position="418"/>
    </location>
</feature>
<dbReference type="PATRIC" id="fig|1619042.3.peg.37"/>
<comment type="subunit">
    <text evidence="5">Homodimer, may be a subunit of the RNA degradosome.</text>
</comment>
<dbReference type="NCBIfam" id="TIGR00649">
    <property type="entry name" value="MG423"/>
    <property type="match status" value="1"/>
</dbReference>
<name>A0A0G1S277_9BACT</name>
<dbReference type="Pfam" id="PF22505">
    <property type="entry name" value="RNase_J_b_CASP"/>
    <property type="match status" value="1"/>
</dbReference>
<dbReference type="InterPro" id="IPR042173">
    <property type="entry name" value="RNase_J_2"/>
</dbReference>
<dbReference type="InterPro" id="IPR041636">
    <property type="entry name" value="RNase_J_C"/>
</dbReference>
<dbReference type="AlphaFoldDB" id="A0A0G1S277"/>
<dbReference type="CDD" id="cd07714">
    <property type="entry name" value="RNaseJ_MBL-fold"/>
    <property type="match status" value="1"/>
</dbReference>
<evidence type="ECO:0000256" key="3">
    <source>
        <dbReference type="ARBA" id="ARBA00022839"/>
    </source>
</evidence>
<sequence>MITPISAKQRRGGFSRPRRVFRTRGGALAAPSAHAPSQEAPGAQPSFSRFRGDETKLKVAVLGGLEEVGRNCTLIEYNGDIIIIDMGLQFPEEDMPGIDYIIPNIGYLKGKEKNIRGVIITHAHYDHIGGIPHLIPQLGYPPIYGLPMTNAIIKKRQEDYRGLRPLNIHNLKVADKLRLGSFEVEFFHLNHNIPDSMGVVVNTPEGVVVHTGDWKFDYQPAGEAPADLQRIAQIGAQGVMALMSDSTNASQPGHQLSESEIGTNLDDIIGKAPGRIIIGTFSSLLARIKQIIEISEKLGKVVALDGFSMKSNVEIAKELGYMKFSPRTLIDLKIANNYPDNKIVIICTGAQGEKNASLMRIANGEHRLIKLTQGDTVIFSSSVIPGNERTVQRLKDTLFRKGAEVIHYQMMDVHAGGHAKADDVKLMIRLLNPKYFIPIEGNHFLLHYNAKVAASMGFPKENIFISDNGQVMEFKAGAGKQTKVKLPADYVFVDGLGVSDETNIVLRDRQVLAEDGMIVVIATVDSKTGRLVQNPDIISRGFVFLKENKELIEDLRHRVKKLVIDSDPLSWADTNYIRNKIRDYVGQFLYTKTEKRPMVLPVVIEV</sequence>
<feature type="binding site" evidence="8">
    <location>
        <position position="124"/>
    </location>
    <ligand>
        <name>Zn(2+)</name>
        <dbReference type="ChEBI" id="CHEBI:29105"/>
        <label>1</label>
        <note>catalytic</note>
    </ligand>
</feature>
<dbReference type="HAMAP" id="MF_01491">
    <property type="entry name" value="RNase_J_bact"/>
    <property type="match status" value="1"/>
</dbReference>
<keyword evidence="5" id="KW-0378">Hydrolase</keyword>
<evidence type="ECO:0000256" key="2">
    <source>
        <dbReference type="ARBA" id="ARBA00022722"/>
    </source>
</evidence>
<evidence type="ECO:0000256" key="4">
    <source>
        <dbReference type="ARBA" id="ARBA00022884"/>
    </source>
</evidence>
<feature type="binding site" evidence="8">
    <location>
        <position position="99"/>
    </location>
    <ligand>
        <name>Ca(2+)</name>
        <dbReference type="ChEBI" id="CHEBI:29108"/>
    </ligand>
</feature>
<dbReference type="Gene3D" id="3.60.15.10">
    <property type="entry name" value="Ribonuclease Z/Hydroxyacylglutathione hydrolase-like"/>
    <property type="match status" value="1"/>
</dbReference>
<feature type="binding site" evidence="8">
    <location>
        <position position="97"/>
    </location>
    <ligand>
        <name>Ca(2+)</name>
        <dbReference type="ChEBI" id="CHEBI:29108"/>
    </ligand>
</feature>
<evidence type="ECO:0000313" key="11">
    <source>
        <dbReference type="EMBL" id="KKU27310.1"/>
    </source>
</evidence>
<feature type="binding site" evidence="8">
    <location>
        <position position="122"/>
    </location>
    <ligand>
        <name>Zn(2+)</name>
        <dbReference type="ChEBI" id="CHEBI:29105"/>
        <label>1</label>
        <note>catalytic</note>
    </ligand>
</feature>
<proteinExistence type="inferred from homology"/>
<evidence type="ECO:0000259" key="10">
    <source>
        <dbReference type="SMART" id="SM00849"/>
    </source>
</evidence>
<dbReference type="GO" id="GO:0004534">
    <property type="term" value="F:5'-3' RNA exonuclease activity"/>
    <property type="evidence" value="ECO:0007669"/>
    <property type="project" value="UniProtKB-UniRule"/>
</dbReference>
<dbReference type="SUPFAM" id="SSF56281">
    <property type="entry name" value="Metallo-hydrolase/oxidoreductase"/>
    <property type="match status" value="1"/>
</dbReference>
<dbReference type="GO" id="GO:0006364">
    <property type="term" value="P:rRNA processing"/>
    <property type="evidence" value="ECO:0007669"/>
    <property type="project" value="UniProtKB-UniRule"/>
</dbReference>
<feature type="active site" description="Proton donor" evidence="6">
    <location>
        <position position="245"/>
    </location>
</feature>
<keyword evidence="8" id="KW-0479">Metal-binding</keyword>
<keyword evidence="2 5" id="KW-0540">Nuclease</keyword>
<dbReference type="PIRSF" id="PIRSF004803">
    <property type="entry name" value="RnjA"/>
    <property type="match status" value="1"/>
</dbReference>
<protein>
    <recommendedName>
        <fullName evidence="5">Ribonuclease J</fullName>
        <shortName evidence="5">RNase J</shortName>
        <ecNumber evidence="5">3.1.-.-</ecNumber>
    </recommendedName>
</protein>
<keyword evidence="8" id="KW-0106">Calcium</keyword>
<dbReference type="EC" id="3.1.-.-" evidence="5"/>
<dbReference type="GO" id="GO:0003723">
    <property type="term" value="F:RNA binding"/>
    <property type="evidence" value="ECO:0007669"/>
    <property type="project" value="UniProtKB-UniRule"/>
</dbReference>
<keyword evidence="4 5" id="KW-0694">RNA-binding</keyword>
<feature type="binding site" evidence="8">
    <location>
        <position position="127"/>
    </location>
    <ligand>
        <name>Zn(2+)</name>
        <dbReference type="ChEBI" id="CHEBI:29105"/>
        <label>1</label>
        <note>catalytic</note>
    </ligand>
</feature>
<comment type="similarity">
    <text evidence="5">Belongs to the metallo-beta-lactamase superfamily. RNA-metabolizing metallo-beta-lactamase-like family. Bacterial RNase J subfamily.</text>
</comment>
<dbReference type="SMART" id="SM00849">
    <property type="entry name" value="Lactamase_B"/>
    <property type="match status" value="1"/>
</dbReference>
<evidence type="ECO:0000256" key="8">
    <source>
        <dbReference type="PIRSR" id="PIRSR004803-3"/>
    </source>
</evidence>
<evidence type="ECO:0000256" key="9">
    <source>
        <dbReference type="SAM" id="MobiDB-lite"/>
    </source>
</evidence>
<evidence type="ECO:0000256" key="6">
    <source>
        <dbReference type="PIRSR" id="PIRSR004803-1"/>
    </source>
</evidence>
<feature type="binding site" evidence="7">
    <location>
        <begin position="414"/>
        <end position="418"/>
    </location>
    <ligand>
        <name>substrate</name>
    </ligand>
</feature>
<comment type="caution">
    <text evidence="5">Lacks conserved residue(s) required for the propagation of feature annotation.</text>
</comment>
<dbReference type="GO" id="GO:0004521">
    <property type="term" value="F:RNA endonuclease activity"/>
    <property type="evidence" value="ECO:0007669"/>
    <property type="project" value="UniProtKB-UniRule"/>
</dbReference>
<dbReference type="PANTHER" id="PTHR43694">
    <property type="entry name" value="RIBONUCLEASE J"/>
    <property type="match status" value="1"/>
</dbReference>
<feature type="binding site" evidence="8">
    <location>
        <position position="191"/>
    </location>
    <ligand>
        <name>Zn(2+)</name>
        <dbReference type="ChEBI" id="CHEBI:29105"/>
        <label>1</label>
        <note>catalytic</note>
    </ligand>
</feature>
<feature type="binding site" evidence="8">
    <location>
        <position position="126"/>
    </location>
    <ligand>
        <name>Zn(2+)</name>
        <dbReference type="ChEBI" id="CHEBI:29105"/>
        <label>1</label>
        <note>catalytic</note>
    </ligand>
</feature>
<dbReference type="Gene3D" id="3.40.50.10710">
    <property type="entry name" value="Metallo-hydrolase/oxidoreductase"/>
    <property type="match status" value="1"/>
</dbReference>
<keyword evidence="8" id="KW-0862">Zinc</keyword>
<dbReference type="InterPro" id="IPR036866">
    <property type="entry name" value="RibonucZ/Hydroxyglut_hydro"/>
</dbReference>
<comment type="subcellular location">
    <subcellularLocation>
        <location evidence="5">Cytoplasm</location>
    </subcellularLocation>
</comment>
<dbReference type="PANTHER" id="PTHR43694:SF1">
    <property type="entry name" value="RIBONUCLEASE J"/>
    <property type="match status" value="1"/>
</dbReference>
<gene>
    <name evidence="5" type="primary">rnj</name>
    <name evidence="11" type="ORF">UX39_C0001G0030</name>
</gene>
<dbReference type="EMBL" id="LCMA01000001">
    <property type="protein sequence ID" value="KKU27310.1"/>
    <property type="molecule type" value="Genomic_DNA"/>
</dbReference>
<feature type="binding site" evidence="8">
    <location>
        <position position="213"/>
    </location>
    <ligand>
        <name>Zn(2+)</name>
        <dbReference type="ChEBI" id="CHEBI:29105"/>
        <label>1</label>
        <note>catalytic</note>
    </ligand>
</feature>